<evidence type="ECO:0000313" key="1">
    <source>
        <dbReference type="EMBL" id="AZS11237.1"/>
    </source>
</evidence>
<name>A0A3S9ULQ5_9CAUD</name>
<proteinExistence type="predicted"/>
<dbReference type="Proteomes" id="UP000288156">
    <property type="component" value="Genome"/>
</dbReference>
<reference evidence="1 2" key="1">
    <citation type="submission" date="2018-12" db="EMBL/GenBank/DDBJ databases">
        <authorList>
            <person name="Lauer M.J."/>
            <person name="Stoner T.H."/>
            <person name="Garlena R.A."/>
            <person name="Russell D.A."/>
            <person name="Pope W.H."/>
            <person name="Jacobs-Sera D."/>
            <person name="Hatfull G.F."/>
        </authorList>
    </citation>
    <scope>NUCLEOTIDE SEQUENCE [LARGE SCALE GENOMIC DNA]</scope>
</reference>
<protein>
    <submittedName>
        <fullName evidence="1">Uncharacterized protein</fullName>
    </submittedName>
</protein>
<gene>
    <name evidence="1" type="primary">69</name>
    <name evidence="1" type="ORF">PBI_WHEATTHIN_69</name>
</gene>
<sequence length="40" mass="4200">MAGRACCIGWCRNDQQTVVRGFAGLLATSKPVCGPFSANL</sequence>
<organism evidence="1 2">
    <name type="scientific">Gordonia phage WheatThin</name>
    <dbReference type="NCBI Taxonomy" id="2499029"/>
    <lineage>
        <taxon>Viruses</taxon>
        <taxon>Duplodnaviria</taxon>
        <taxon>Heunggongvirae</taxon>
        <taxon>Uroviricota</taxon>
        <taxon>Caudoviricetes</taxon>
        <taxon>Betterkatzvirus</taxon>
        <taxon>Betterkatzvirus betterkatz</taxon>
    </lineage>
</organism>
<dbReference type="EMBL" id="MK279893">
    <property type="protein sequence ID" value="AZS11237.1"/>
    <property type="molecule type" value="Genomic_DNA"/>
</dbReference>
<evidence type="ECO:0000313" key="2">
    <source>
        <dbReference type="Proteomes" id="UP000288156"/>
    </source>
</evidence>
<accession>A0A3S9ULQ5</accession>